<evidence type="ECO:0000256" key="2">
    <source>
        <dbReference type="SAM" id="SignalP"/>
    </source>
</evidence>
<evidence type="ECO:0000313" key="5">
    <source>
        <dbReference type="EMBL" id="WXB96121.1"/>
    </source>
</evidence>
<sequence>MKKALPIVLAAGLAFGAMPYEPAAAASSGWTNNELKPGQIGRVTAIQDISVYEKSGTSFKAVSSLKKGQVSRVYTNRNGLFGIGGGKFVKADGSVAYETPSKSRYEAVNGIKSIKITAKDAPVEYPQMIGMNNKNAEQSINAVILRQANQHVENYKKAKLQEEKNKQQWEKDGKPYPWKPYEYKASYEIHFNKNHLLSVVVYEYQYMGGAHGMTVAKTLNFNSLNGSRFDLTTVIKNKTSVVKNYAAADLRNQSNRNQTAIFPDALKEIVIDSNREWTFHNKGLKLIFQEYEVGPYSSGMPEVIVPMSVYQ</sequence>
<dbReference type="RefSeq" id="WP_338777948.1">
    <property type="nucleotide sequence ID" value="NZ_CP147407.1"/>
</dbReference>
<evidence type="ECO:0000259" key="3">
    <source>
        <dbReference type="Pfam" id="PF11738"/>
    </source>
</evidence>
<gene>
    <name evidence="5" type="ORF">WCV65_16490</name>
</gene>
<evidence type="ECO:0000259" key="4">
    <source>
        <dbReference type="Pfam" id="PF13739"/>
    </source>
</evidence>
<dbReference type="Pfam" id="PF13739">
    <property type="entry name" value="PdaC"/>
    <property type="match status" value="1"/>
</dbReference>
<organism evidence="5 6">
    <name type="scientific">Metabacillus sediminis</name>
    <dbReference type="NCBI Taxonomy" id="3117746"/>
    <lineage>
        <taxon>Bacteria</taxon>
        <taxon>Bacillati</taxon>
        <taxon>Bacillota</taxon>
        <taxon>Bacilli</taxon>
        <taxon>Bacillales</taxon>
        <taxon>Bacillaceae</taxon>
        <taxon>Metabacillus</taxon>
    </lineage>
</organism>
<reference evidence="5 6" key="1">
    <citation type="submission" date="2024-02" db="EMBL/GenBank/DDBJ databases">
        <title>Seven novel Bacillus-like species.</title>
        <authorList>
            <person name="Liu G."/>
        </authorList>
    </citation>
    <scope>NUCLEOTIDE SEQUENCE [LARGE SCALE GENOMIC DNA]</scope>
    <source>
        <strain evidence="5 6">FJAT-52054</strain>
    </source>
</reference>
<dbReference type="InterPro" id="IPR037126">
    <property type="entry name" value="PdaC/RsiV-like_sf"/>
</dbReference>
<dbReference type="Proteomes" id="UP001377337">
    <property type="component" value="Chromosome"/>
</dbReference>
<feature type="signal peptide" evidence="2">
    <location>
        <begin position="1"/>
        <end position="25"/>
    </location>
</feature>
<feature type="domain" description="DUF3298" evidence="3">
    <location>
        <begin position="239"/>
        <end position="308"/>
    </location>
</feature>
<dbReference type="InterPro" id="IPR025303">
    <property type="entry name" value="PdaC"/>
</dbReference>
<proteinExistence type="predicted"/>
<dbReference type="Pfam" id="PF11738">
    <property type="entry name" value="DUF3298"/>
    <property type="match status" value="1"/>
</dbReference>
<dbReference type="Gene3D" id="3.90.640.20">
    <property type="entry name" value="Heat-shock cognate protein, ATPase"/>
    <property type="match status" value="1"/>
</dbReference>
<keyword evidence="1" id="KW-0175">Coiled coil</keyword>
<name>A0ABZ2NFT9_9BACI</name>
<feature type="coiled-coil region" evidence="1">
    <location>
        <begin position="145"/>
        <end position="172"/>
    </location>
</feature>
<accession>A0ABZ2NFT9</accession>
<feature type="chain" id="PRO_5045231148" evidence="2">
    <location>
        <begin position="26"/>
        <end position="311"/>
    </location>
</feature>
<keyword evidence="6" id="KW-1185">Reference proteome</keyword>
<keyword evidence="2" id="KW-0732">Signal</keyword>
<dbReference type="Gene3D" id="3.30.565.40">
    <property type="entry name" value="Fervidobacterium nodosum Rt17-B1 like"/>
    <property type="match status" value="1"/>
</dbReference>
<dbReference type="InterPro" id="IPR021729">
    <property type="entry name" value="DUF3298"/>
</dbReference>
<dbReference type="EMBL" id="CP147407">
    <property type="protein sequence ID" value="WXB96121.1"/>
    <property type="molecule type" value="Genomic_DNA"/>
</dbReference>
<protein>
    <submittedName>
        <fullName evidence="5">DUF3298 and DUF4163 domain-containing protein</fullName>
    </submittedName>
</protein>
<feature type="domain" description="Deacetylase PdaC" evidence="4">
    <location>
        <begin position="123"/>
        <end position="214"/>
    </location>
</feature>
<evidence type="ECO:0000256" key="1">
    <source>
        <dbReference type="SAM" id="Coils"/>
    </source>
</evidence>
<evidence type="ECO:0000313" key="6">
    <source>
        <dbReference type="Proteomes" id="UP001377337"/>
    </source>
</evidence>